<dbReference type="InterPro" id="IPR010919">
    <property type="entry name" value="SAND-like_dom_sf"/>
</dbReference>
<dbReference type="GO" id="GO:0000122">
    <property type="term" value="P:negative regulation of transcription by RNA polymerase II"/>
    <property type="evidence" value="ECO:0007669"/>
    <property type="project" value="TreeGrafter"/>
</dbReference>
<dbReference type="EMBL" id="JXLN01013564">
    <property type="protein sequence ID" value="KPM09450.1"/>
    <property type="molecule type" value="Genomic_DNA"/>
</dbReference>
<dbReference type="InterPro" id="IPR009061">
    <property type="entry name" value="DNA-bd_dom_put_sf"/>
</dbReference>
<accession>A0A132AG77</accession>
<dbReference type="PANTHER" id="PTHR10005:SF26">
    <property type="entry name" value="CORL"/>
    <property type="match status" value="1"/>
</dbReference>
<dbReference type="PANTHER" id="PTHR10005">
    <property type="entry name" value="SKI ONCOGENE-RELATED"/>
    <property type="match status" value="1"/>
</dbReference>
<comment type="caution">
    <text evidence="2">The sequence shown here is derived from an EMBL/GenBank/DDBJ whole genome shotgun (WGS) entry which is preliminary data.</text>
</comment>
<dbReference type="InterPro" id="IPR037000">
    <property type="entry name" value="Ski_DNA-bd_sf"/>
</dbReference>
<dbReference type="FunFam" id="3.10.260.20:FF:000003">
    <property type="entry name" value="SKI family transcriptional corepressor 1 homolog-B-like"/>
    <property type="match status" value="1"/>
</dbReference>
<dbReference type="SUPFAM" id="SSF46955">
    <property type="entry name" value="Putative DNA-binding domain"/>
    <property type="match status" value="1"/>
</dbReference>
<proteinExistence type="predicted"/>
<name>A0A132AG77_SARSC</name>
<dbReference type="Gene3D" id="3.10.260.20">
    <property type="entry name" value="Ski"/>
    <property type="match status" value="1"/>
</dbReference>
<protein>
    <submittedName>
        <fullName evidence="2">SKI family transcriptional corepressor 1-like protein</fullName>
    </submittedName>
</protein>
<dbReference type="CDD" id="cd21080">
    <property type="entry name" value="DHD_Skor"/>
    <property type="match status" value="1"/>
</dbReference>
<evidence type="ECO:0000313" key="3">
    <source>
        <dbReference type="Proteomes" id="UP000616769"/>
    </source>
</evidence>
<dbReference type="Gene3D" id="3.10.390.10">
    <property type="entry name" value="SAND domain-like"/>
    <property type="match status" value="1"/>
</dbReference>
<evidence type="ECO:0000259" key="1">
    <source>
        <dbReference type="Pfam" id="PF02437"/>
    </source>
</evidence>
<gene>
    <name evidence="2" type="ORF">QR98_0079860</name>
</gene>
<reference evidence="2 3" key="1">
    <citation type="journal article" date="2015" name="Parasit. Vectors">
        <title>Draft genome of the scabies mite.</title>
        <authorList>
            <person name="Rider S.D.Jr."/>
            <person name="Morgan M.S."/>
            <person name="Arlian L.G."/>
        </authorList>
    </citation>
    <scope>NUCLEOTIDE SEQUENCE [LARGE SCALE GENOMIC DNA]</scope>
    <source>
        <strain evidence="2">Arlian Lab</strain>
    </source>
</reference>
<dbReference type="GO" id="GO:0000981">
    <property type="term" value="F:DNA-binding transcription factor activity, RNA polymerase II-specific"/>
    <property type="evidence" value="ECO:0007669"/>
    <property type="project" value="TreeGrafter"/>
</dbReference>
<dbReference type="SUPFAM" id="SSF63763">
    <property type="entry name" value="SAND domain-like"/>
    <property type="match status" value="1"/>
</dbReference>
<dbReference type="InterPro" id="IPR023216">
    <property type="entry name" value="Tscrpt_reg_SKI_SnoN"/>
</dbReference>
<organism evidence="2 3">
    <name type="scientific">Sarcoptes scabiei</name>
    <name type="common">Itch mite</name>
    <name type="synonym">Acarus scabiei</name>
    <dbReference type="NCBI Taxonomy" id="52283"/>
    <lineage>
        <taxon>Eukaryota</taxon>
        <taxon>Metazoa</taxon>
        <taxon>Ecdysozoa</taxon>
        <taxon>Arthropoda</taxon>
        <taxon>Chelicerata</taxon>
        <taxon>Arachnida</taxon>
        <taxon>Acari</taxon>
        <taxon>Acariformes</taxon>
        <taxon>Sarcoptiformes</taxon>
        <taxon>Astigmata</taxon>
        <taxon>Psoroptidia</taxon>
        <taxon>Sarcoptoidea</taxon>
        <taxon>Sarcoptidae</taxon>
        <taxon>Sarcoptinae</taxon>
        <taxon>Sarcoptes</taxon>
    </lineage>
</organism>
<evidence type="ECO:0000313" key="2">
    <source>
        <dbReference type="EMBL" id="KPM09450.1"/>
    </source>
</evidence>
<dbReference type="GO" id="GO:0005737">
    <property type="term" value="C:cytoplasm"/>
    <property type="evidence" value="ECO:0007669"/>
    <property type="project" value="TreeGrafter"/>
</dbReference>
<feature type="domain" description="SKI/SNO/DAC" evidence="1">
    <location>
        <begin position="30"/>
        <end position="126"/>
    </location>
</feature>
<dbReference type="GO" id="GO:0000978">
    <property type="term" value="F:RNA polymerase II cis-regulatory region sequence-specific DNA binding"/>
    <property type="evidence" value="ECO:0007669"/>
    <property type="project" value="TreeGrafter"/>
</dbReference>
<dbReference type="InterPro" id="IPR003380">
    <property type="entry name" value="SKI/SNO/DAC"/>
</dbReference>
<dbReference type="GO" id="GO:0030514">
    <property type="term" value="P:negative regulation of BMP signaling pathway"/>
    <property type="evidence" value="ECO:0007669"/>
    <property type="project" value="TreeGrafter"/>
</dbReference>
<feature type="non-terminal residue" evidence="2">
    <location>
        <position position="1"/>
    </location>
</feature>
<sequence length="164" mass="18668">MKSESIHKYSQKILNTSNTNQNNLINSNHHHSSNDVRNVMLYGIPIVSLLMDGQERLCLAQISNTLLKNFSYNEIHNRRVALGITCVQCTPVQLELLRRAGAMPVSSRRCGMITKREAERLCKSFLAETEPPKLPETFSFDVYHSCAWGCRGSFTPSRYNSSRF</sequence>
<dbReference type="Proteomes" id="UP000616769">
    <property type="component" value="Unassembled WGS sequence"/>
</dbReference>
<dbReference type="GO" id="GO:0046332">
    <property type="term" value="F:SMAD binding"/>
    <property type="evidence" value="ECO:0007669"/>
    <property type="project" value="TreeGrafter"/>
</dbReference>
<dbReference type="Pfam" id="PF02437">
    <property type="entry name" value="Ski_Sno_DHD"/>
    <property type="match status" value="1"/>
</dbReference>
<dbReference type="VEuPathDB" id="VectorBase:SSCA005337"/>
<dbReference type="GO" id="GO:0005634">
    <property type="term" value="C:nucleus"/>
    <property type="evidence" value="ECO:0007669"/>
    <property type="project" value="TreeGrafter"/>
</dbReference>
<dbReference type="AlphaFoldDB" id="A0A132AG77"/>
<dbReference type="GO" id="GO:0005667">
    <property type="term" value="C:transcription regulator complex"/>
    <property type="evidence" value="ECO:0007669"/>
    <property type="project" value="TreeGrafter"/>
</dbReference>
<dbReference type="OrthoDB" id="3938623at2759"/>